<keyword evidence="5" id="KW-0347">Helicase</keyword>
<dbReference type="InterPro" id="IPR006555">
    <property type="entry name" value="ATP-dep_Helicase_C"/>
</dbReference>
<evidence type="ECO:0000313" key="5">
    <source>
        <dbReference type="EMBL" id="MBU2759712.1"/>
    </source>
</evidence>
<dbReference type="InterPro" id="IPR027417">
    <property type="entry name" value="P-loop_NTPase"/>
</dbReference>
<evidence type="ECO:0000256" key="1">
    <source>
        <dbReference type="ARBA" id="ARBA00022741"/>
    </source>
</evidence>
<protein>
    <submittedName>
        <fullName evidence="5">DEAD/DEAH box helicase</fullName>
    </submittedName>
</protein>
<dbReference type="RefSeq" id="WP_215883392.1">
    <property type="nucleotide sequence ID" value="NZ_JAAOMP010000068.1"/>
</dbReference>
<evidence type="ECO:0000256" key="3">
    <source>
        <dbReference type="ARBA" id="ARBA00022840"/>
    </source>
</evidence>
<comment type="caution">
    <text evidence="5">The sequence shown here is derived from an EMBL/GenBank/DDBJ whole genome shotgun (WGS) entry which is preliminary data.</text>
</comment>
<dbReference type="PROSITE" id="PS51193">
    <property type="entry name" value="HELICASE_ATP_BIND_2"/>
    <property type="match status" value="1"/>
</dbReference>
<dbReference type="Gene3D" id="3.40.50.300">
    <property type="entry name" value="P-loop containing nucleotide triphosphate hydrolases"/>
    <property type="match status" value="2"/>
</dbReference>
<keyword evidence="2" id="KW-0378">Hydrolase</keyword>
<dbReference type="SMART" id="SM00491">
    <property type="entry name" value="HELICc2"/>
    <property type="match status" value="1"/>
</dbReference>
<keyword evidence="1" id="KW-0547">Nucleotide-binding</keyword>
<evidence type="ECO:0000256" key="2">
    <source>
        <dbReference type="ARBA" id="ARBA00022801"/>
    </source>
</evidence>
<dbReference type="Proteomes" id="UP000755654">
    <property type="component" value="Unassembled WGS sequence"/>
</dbReference>
<dbReference type="Pfam" id="PF13307">
    <property type="entry name" value="Helicase_C_2"/>
    <property type="match status" value="1"/>
</dbReference>
<dbReference type="SUPFAM" id="SSF52540">
    <property type="entry name" value="P-loop containing nucleoside triphosphate hydrolases"/>
    <property type="match status" value="2"/>
</dbReference>
<accession>A0ABS5ZWV1</accession>
<reference evidence="5 6" key="1">
    <citation type="journal article" date="2021" name="ISME J.">
        <title>Genomic evolution of the class Acidithiobacillia: deep-branching Proteobacteria living in extreme acidic conditions.</title>
        <authorList>
            <person name="Moya-Beltran A."/>
            <person name="Beard S."/>
            <person name="Rojas-Villalobos C."/>
            <person name="Issotta F."/>
            <person name="Gallardo Y."/>
            <person name="Ulloa R."/>
            <person name="Giaveno A."/>
            <person name="Degli Esposti M."/>
            <person name="Johnson D.B."/>
            <person name="Quatrini R."/>
        </authorList>
    </citation>
    <scope>NUCLEOTIDE SEQUENCE [LARGE SCALE GENOMIC DNA]</scope>
    <source>
        <strain evidence="5 6">RW2</strain>
    </source>
</reference>
<evidence type="ECO:0000259" key="4">
    <source>
        <dbReference type="PROSITE" id="PS51193"/>
    </source>
</evidence>
<name>A0ABS5ZWV1_9PROT</name>
<feature type="domain" description="Helicase ATP-binding" evidence="4">
    <location>
        <begin position="14"/>
        <end position="311"/>
    </location>
</feature>
<keyword evidence="6" id="KW-1185">Reference proteome</keyword>
<dbReference type="InterPro" id="IPR014013">
    <property type="entry name" value="Helic_SF1/SF2_ATP-bd_DinG/Rad3"/>
</dbReference>
<gene>
    <name evidence="5" type="ORF">HAP95_06030</name>
</gene>
<dbReference type="GO" id="GO:0004386">
    <property type="term" value="F:helicase activity"/>
    <property type="evidence" value="ECO:0007669"/>
    <property type="project" value="UniProtKB-KW"/>
</dbReference>
<organism evidence="5 6">
    <name type="scientific">Acidithiobacillus sulfurivorans</name>
    <dbReference type="NCBI Taxonomy" id="1958756"/>
    <lineage>
        <taxon>Bacteria</taxon>
        <taxon>Pseudomonadati</taxon>
        <taxon>Pseudomonadota</taxon>
        <taxon>Acidithiobacillia</taxon>
        <taxon>Acidithiobacillales</taxon>
        <taxon>Acidithiobacillaceae</taxon>
        <taxon>Acidithiobacillus</taxon>
    </lineage>
</organism>
<dbReference type="EMBL" id="JAAOMP010000068">
    <property type="protein sequence ID" value="MBU2759712.1"/>
    <property type="molecule type" value="Genomic_DNA"/>
</dbReference>
<sequence>MTMIEDYFNQGGRLNQVRPKGYAIRREQVAMAEQIHACMEKADALRGERCAILPIQGDTGIGKTLAALVPMLHKVALHRKAGEMARCGYATFTTQLRRQVAERDLPLALEVVAKETGVRLTAAEYWGSGQYLSINALEAAGKELSTDAPTMDRIQAVLDWLRKAGADSGLMVDAKAALGIPEHEPLVPQYHDSAWACTWREARTLSAYQAMRGRVQNADILLLSHAAALVNAHHWFSLLNGGKPKEESDSDDPEDGVRYMVFDEAHRLPDAAASLTDRTVSLRRLARVLEVAHEQKVGAVDEDLVNQAQAFRDIIQKAGGDGPDDQQNDEVVLASQPVPHGDGATAREVLRKAGIRALYLNILKSVKGVRVKSLSESARDALMDVHDICDMLDDYLSVLDVKDGGKGNPYQLVTGLSWSPVQRYPSLNMSSVSPGRMVARYWRHYPGSVVPHEAKPSALWGAVILSATLPDLPEIGIFDPVEEEKIKWAWQKSPYLMIPNVRSYLRFEPERAFGTMDFVLSAATAPATMSDTQQASGSWNNPEWEQNHLLPMIDAMMEAADENDGVAPRHGDAPRHGVLILVPSSIDVDMIVAYGATRPWGERIIAQRKGDSLAAKAAHFRQSSGAVLVSAGGWEGLNLPGQIRHLMIARLPKSPVNMVWKEILREKYDEEKVQKIMRLRNRHHFLAKLKQGIGRGIRSTDDRVTVWVADSRFGIPKAVRMLRDPRVGGSDEETVFEVIPARFRPALNQARIFSAGDGVFAPKAPADLGKPKSLGDGMLKFLKDLPTAAQAGRHSENRLSV</sequence>
<evidence type="ECO:0000313" key="6">
    <source>
        <dbReference type="Proteomes" id="UP000755654"/>
    </source>
</evidence>
<proteinExistence type="predicted"/>
<keyword evidence="3" id="KW-0067">ATP-binding</keyword>